<dbReference type="SUPFAM" id="SSF54197">
    <property type="entry name" value="HIT-like"/>
    <property type="match status" value="1"/>
</dbReference>
<evidence type="ECO:0000256" key="1">
    <source>
        <dbReference type="PROSITE-ProRule" id="PRU00176"/>
    </source>
</evidence>
<dbReference type="PANTHER" id="PTHR12072">
    <property type="entry name" value="CWF19, CELL CYCLE CONTROL PROTEIN"/>
    <property type="match status" value="1"/>
</dbReference>
<dbReference type="Gene3D" id="3.30.428.10">
    <property type="entry name" value="HIT-like"/>
    <property type="match status" value="1"/>
</dbReference>
<keyword evidence="5" id="KW-1185">Reference proteome</keyword>
<dbReference type="PROSITE" id="PS50102">
    <property type="entry name" value="RRM"/>
    <property type="match status" value="1"/>
</dbReference>
<feature type="compositionally biased region" description="Low complexity" evidence="2">
    <location>
        <begin position="481"/>
        <end position="492"/>
    </location>
</feature>
<name>A0ABY8UPQ0_TETOB</name>
<dbReference type="SMART" id="SM00360">
    <property type="entry name" value="RRM"/>
    <property type="match status" value="1"/>
</dbReference>
<dbReference type="Pfam" id="PF04677">
    <property type="entry name" value="CwfJ_C_1"/>
    <property type="match status" value="1"/>
</dbReference>
<gene>
    <name evidence="4" type="ORF">OEZ85_004666</name>
</gene>
<dbReference type="PANTHER" id="PTHR12072:SF4">
    <property type="entry name" value="CWF19-LIKE PROTEIN 1"/>
    <property type="match status" value="1"/>
</dbReference>
<evidence type="ECO:0000256" key="2">
    <source>
        <dbReference type="SAM" id="MobiDB-lite"/>
    </source>
</evidence>
<dbReference type="InterPro" id="IPR040194">
    <property type="entry name" value="Cwf19-like"/>
</dbReference>
<feature type="domain" description="RRM" evidence="3">
    <location>
        <begin position="363"/>
        <end position="440"/>
    </location>
</feature>
<sequence length="758" mass="78645">MSAVKVLLAGDCLGGFNVLFKKVAAVNSKNGPFDLLLCVGQFFEPGGDGGDIPEQLRPYVDGSAQLPVKTYFLGGYGKGSAATLAALKAAPAGSRSLQYLGRHYNQSDVAKLRHQLMVLPGEVDMLLTCEWPAGVLQQLPAGSAAPEGFQPAYASNVAADVALTARPRYHIAGGQALFYARQPYSNPDLGAGPRATRFVGLGSVTGKTAYPAATPGDAPPAAAAAAGSGIGRAGIGSGGQQQQQQGVVGPGGPAGKAAAGKAAGNAAAQKFLHALGLPPASTLSTDVLAALPDGCGASPYQAPGQGSKKRPAEEEGAAIAGSGLPDHCTWRWMPPKRMRGGVPQGATPFQPWGRPGVLKDSARSVFVRNLPFESTYEDLSTFFSQAGEVEDIRRGAQPDTGRANPWCHVQFTEIGAVPAACALNGSLLMGRPVTIATSTPLTKAEGQAPQFERMYAADAADNREGRQQGQQQQRRGERRGQQQQRHGQRQQQPLPEPGKPVEGCWFCLSSDQVDVNLVASVGEEVYLALDKGPISPQHCLVIPIEHYPSWAALPAAAAAEAGRYLSALRTAAAAAGQQLVGFERHLKLRSKGGNHCHLNTIGISRAAAETAAEVFTQLASEAGLTLAAVPAMDGQMDMAALRELVGDAEYFLGLLPDGSGLAAPLVPGQRAPMQLGRQILAQLAGVPERADWKECTAASEAEAEAAEAFRQYFKLYDPAQAAAEEEPAAVAAGEAPAAADDVAAAAATEEPAQAAAQE</sequence>
<accession>A0ABY8UPQ0</accession>
<dbReference type="CDD" id="cd07380">
    <property type="entry name" value="MPP_CWF19_N"/>
    <property type="match status" value="1"/>
</dbReference>
<proteinExistence type="predicted"/>
<feature type="region of interest" description="Disordered" evidence="2">
    <location>
        <begin position="724"/>
        <end position="758"/>
    </location>
</feature>
<dbReference type="InterPro" id="IPR000504">
    <property type="entry name" value="RRM_dom"/>
</dbReference>
<dbReference type="InterPro" id="IPR036265">
    <property type="entry name" value="HIT-like_sf"/>
</dbReference>
<dbReference type="Pfam" id="PF00076">
    <property type="entry name" value="RRM_1"/>
    <property type="match status" value="1"/>
</dbReference>
<dbReference type="InterPro" id="IPR006768">
    <property type="entry name" value="Cwf19-like_C_dom-1"/>
</dbReference>
<feature type="region of interest" description="Disordered" evidence="2">
    <location>
        <begin position="233"/>
        <end position="260"/>
    </location>
</feature>
<dbReference type="EMBL" id="CP126221">
    <property type="protein sequence ID" value="WIA22356.1"/>
    <property type="molecule type" value="Genomic_DNA"/>
</dbReference>
<dbReference type="Proteomes" id="UP001244341">
    <property type="component" value="Chromosome 14b"/>
</dbReference>
<evidence type="ECO:0000259" key="3">
    <source>
        <dbReference type="PROSITE" id="PS50102"/>
    </source>
</evidence>
<evidence type="ECO:0000313" key="4">
    <source>
        <dbReference type="EMBL" id="WIA22356.1"/>
    </source>
</evidence>
<evidence type="ECO:0000313" key="5">
    <source>
        <dbReference type="Proteomes" id="UP001244341"/>
    </source>
</evidence>
<organism evidence="4 5">
    <name type="scientific">Tetradesmus obliquus</name>
    <name type="common">Green alga</name>
    <name type="synonym">Acutodesmus obliquus</name>
    <dbReference type="NCBI Taxonomy" id="3088"/>
    <lineage>
        <taxon>Eukaryota</taxon>
        <taxon>Viridiplantae</taxon>
        <taxon>Chlorophyta</taxon>
        <taxon>core chlorophytes</taxon>
        <taxon>Chlorophyceae</taxon>
        <taxon>CS clade</taxon>
        <taxon>Sphaeropleales</taxon>
        <taxon>Scenedesmaceae</taxon>
        <taxon>Tetradesmus</taxon>
    </lineage>
</organism>
<reference evidence="4 5" key="1">
    <citation type="submission" date="2023-05" db="EMBL/GenBank/DDBJ databases">
        <title>A 100% complete, gapless, phased diploid assembly of the Scenedesmus obliquus UTEX 3031 genome.</title>
        <authorList>
            <person name="Biondi T.C."/>
            <person name="Hanschen E.R."/>
            <person name="Kwon T."/>
            <person name="Eng W."/>
            <person name="Kruse C.P.S."/>
            <person name="Koehler S.I."/>
            <person name="Kunde Y."/>
            <person name="Gleasner C.D."/>
            <person name="You Mak K.T."/>
            <person name="Polle J."/>
            <person name="Hovde B.T."/>
            <person name="Starkenburg S.R."/>
        </authorList>
    </citation>
    <scope>NUCLEOTIDE SEQUENCE [LARGE SCALE GENOMIC DNA]</scope>
    <source>
        <strain evidence="4 5">DOE0152z</strain>
    </source>
</reference>
<feature type="region of interest" description="Disordered" evidence="2">
    <location>
        <begin position="460"/>
        <end position="497"/>
    </location>
</feature>
<dbReference type="InterPro" id="IPR012677">
    <property type="entry name" value="Nucleotide-bd_a/b_plait_sf"/>
</dbReference>
<feature type="region of interest" description="Disordered" evidence="2">
    <location>
        <begin position="299"/>
        <end position="326"/>
    </location>
</feature>
<dbReference type="Gene3D" id="3.30.70.330">
    <property type="match status" value="1"/>
</dbReference>
<dbReference type="InterPro" id="IPR035979">
    <property type="entry name" value="RBD_domain_sf"/>
</dbReference>
<dbReference type="SUPFAM" id="SSF54928">
    <property type="entry name" value="RNA-binding domain, RBD"/>
    <property type="match status" value="1"/>
</dbReference>
<keyword evidence="1" id="KW-0694">RNA-binding</keyword>
<protein>
    <recommendedName>
        <fullName evidence="3">RRM domain-containing protein</fullName>
    </recommendedName>
</protein>